<dbReference type="InterPro" id="IPR026888">
    <property type="entry name" value="AcetylCoA_hyd_C"/>
</dbReference>
<reference evidence="3" key="1">
    <citation type="journal article" date="2019" name="Int. J. Syst. Evol. Microbiol.">
        <title>The Global Catalogue of Microorganisms (GCM) 10K type strain sequencing project: providing services to taxonomists for standard genome sequencing and annotation.</title>
        <authorList>
            <consortium name="The Broad Institute Genomics Platform"/>
            <consortium name="The Broad Institute Genome Sequencing Center for Infectious Disease"/>
            <person name="Wu L."/>
            <person name="Ma J."/>
        </authorList>
    </citation>
    <scope>NUCLEOTIDE SEQUENCE [LARGE SCALE GENOMIC DNA]</scope>
    <source>
        <strain evidence="3">NBRC 105830</strain>
    </source>
</reference>
<dbReference type="SUPFAM" id="SSF100950">
    <property type="entry name" value="NagB/RpiA/CoA transferase-like"/>
    <property type="match status" value="2"/>
</dbReference>
<sequence length="410" mass="43856">MPVTDEAQVRALIRRAPAHPRVVSSGASVAPLALLGLVDDELDTYRLNIINASPGVPVRAGVEHETVFIGPGVRGLPGLRYTPCRLSLVPYLFDSTFAPDIVLAHVSPPRNGRVSLGIEVMTMVAAIESARARGALVLGQVNAAMPYTFGDGELDVTDFDALYESDLPLALPDLPTVDPSPDFVRIGELTAARVADGATLQLGIGAAPDATLPGLAARRHLGIWSEMFSDGVLRLERAGALDSRRDIVGSFVVGSAELYEWMHLNPRVVMRRTEVVNNPGVIARQPQLTSINTALQIDLLGQANASRVRGRVYSGFGGQTDFIVGALHSRGGQALMALRSIHPKTGTSTIVPRLEEPVTSFQHSAVITEQGVAEVFGHPEAEQRHNLIEHAAHPDARPLLREAARELVGV</sequence>
<gene>
    <name evidence="2" type="ORF">GCM10025862_07320</name>
</gene>
<accession>A0ABQ6HJP6</accession>
<comment type="caution">
    <text evidence="2">The sequence shown here is derived from an EMBL/GenBank/DDBJ whole genome shotgun (WGS) entry which is preliminary data.</text>
</comment>
<dbReference type="Gene3D" id="3.40.1080.10">
    <property type="entry name" value="Glutaconate Coenzyme A-transferase"/>
    <property type="match status" value="1"/>
</dbReference>
<dbReference type="InterPro" id="IPR046433">
    <property type="entry name" value="ActCoA_hydro"/>
</dbReference>
<name>A0ABQ6HJP6_9MICO</name>
<dbReference type="InterPro" id="IPR037171">
    <property type="entry name" value="NagB/RpiA_transferase-like"/>
</dbReference>
<dbReference type="PANTHER" id="PTHR21432">
    <property type="entry name" value="ACETYL-COA HYDROLASE-RELATED"/>
    <property type="match status" value="1"/>
</dbReference>
<dbReference type="Gene3D" id="3.40.1080.20">
    <property type="entry name" value="Acetyl-CoA hydrolase/transferase C-terminal domain"/>
    <property type="match status" value="1"/>
</dbReference>
<dbReference type="Proteomes" id="UP001157109">
    <property type="component" value="Unassembled WGS sequence"/>
</dbReference>
<dbReference type="InterPro" id="IPR038460">
    <property type="entry name" value="AcetylCoA_hyd_C_sf"/>
</dbReference>
<dbReference type="Pfam" id="PF13336">
    <property type="entry name" value="AcetylCoA_hyd_C"/>
    <property type="match status" value="1"/>
</dbReference>
<organism evidence="2 3">
    <name type="scientific">Arsenicicoccus piscis</name>
    <dbReference type="NCBI Taxonomy" id="673954"/>
    <lineage>
        <taxon>Bacteria</taxon>
        <taxon>Bacillati</taxon>
        <taxon>Actinomycetota</taxon>
        <taxon>Actinomycetes</taxon>
        <taxon>Micrococcales</taxon>
        <taxon>Intrasporangiaceae</taxon>
        <taxon>Arsenicicoccus</taxon>
    </lineage>
</organism>
<keyword evidence="3" id="KW-1185">Reference proteome</keyword>
<dbReference type="EMBL" id="BSUJ01000001">
    <property type="protein sequence ID" value="GMA18711.1"/>
    <property type="molecule type" value="Genomic_DNA"/>
</dbReference>
<feature type="domain" description="Acetyl-CoA hydrolase/transferase C-terminal" evidence="1">
    <location>
        <begin position="254"/>
        <end position="404"/>
    </location>
</feature>
<proteinExistence type="predicted"/>
<evidence type="ECO:0000259" key="1">
    <source>
        <dbReference type="Pfam" id="PF13336"/>
    </source>
</evidence>
<evidence type="ECO:0000313" key="3">
    <source>
        <dbReference type="Proteomes" id="UP001157109"/>
    </source>
</evidence>
<evidence type="ECO:0000313" key="2">
    <source>
        <dbReference type="EMBL" id="GMA18711.1"/>
    </source>
</evidence>
<dbReference type="PANTHER" id="PTHR21432:SF20">
    <property type="entry name" value="ACETYL-COA HYDROLASE"/>
    <property type="match status" value="1"/>
</dbReference>
<protein>
    <submittedName>
        <fullName evidence="2">4-hydroxybutyrate CoA-transferase</fullName>
    </submittedName>
</protein>
<dbReference type="Gene3D" id="3.30.750.70">
    <property type="entry name" value="4-hydroxybutyrate coenzyme like domains"/>
    <property type="match status" value="1"/>
</dbReference>